<name>A0A1Y0B3A0_9LAMI</name>
<gene>
    <name evidence="2" type="ORF">AEK19_MT1700</name>
</gene>
<feature type="region of interest" description="Disordered" evidence="1">
    <location>
        <begin position="1"/>
        <end position="30"/>
    </location>
</feature>
<dbReference type="EMBL" id="KY774314">
    <property type="protein sequence ID" value="ART31880.1"/>
    <property type="molecule type" value="Genomic_DNA"/>
</dbReference>
<keyword evidence="2" id="KW-0496">Mitochondrion</keyword>
<feature type="compositionally biased region" description="Basic and acidic residues" evidence="1">
    <location>
        <begin position="1"/>
        <end position="23"/>
    </location>
</feature>
<reference evidence="2" key="1">
    <citation type="submission" date="2017-03" db="EMBL/GenBank/DDBJ databases">
        <title>The mitochondrial genome of the carnivorous plant Utricularia reniformis (Lentibulariaceae): structure, comparative analysis and evolutionary landmarks.</title>
        <authorList>
            <person name="Silva S.R."/>
            <person name="Alvarenga D.O."/>
            <person name="Michael T.P."/>
            <person name="Miranda V.F.O."/>
            <person name="Varani A.M."/>
        </authorList>
    </citation>
    <scope>NUCLEOTIDE SEQUENCE</scope>
</reference>
<geneLocation type="mitochondrion" evidence="2"/>
<organism evidence="2">
    <name type="scientific">Utricularia reniformis</name>
    <dbReference type="NCBI Taxonomy" id="192314"/>
    <lineage>
        <taxon>Eukaryota</taxon>
        <taxon>Viridiplantae</taxon>
        <taxon>Streptophyta</taxon>
        <taxon>Embryophyta</taxon>
        <taxon>Tracheophyta</taxon>
        <taxon>Spermatophyta</taxon>
        <taxon>Magnoliopsida</taxon>
        <taxon>eudicotyledons</taxon>
        <taxon>Gunneridae</taxon>
        <taxon>Pentapetalae</taxon>
        <taxon>asterids</taxon>
        <taxon>lamiids</taxon>
        <taxon>Lamiales</taxon>
        <taxon>Lentibulariaceae</taxon>
        <taxon>Utricularia</taxon>
    </lineage>
</organism>
<evidence type="ECO:0000313" key="2">
    <source>
        <dbReference type="EMBL" id="ART31880.1"/>
    </source>
</evidence>
<sequence>MSQGPERIREGLEKDPVAPEKGEQLQCELE</sequence>
<accession>A0A1Y0B3A0</accession>
<proteinExistence type="predicted"/>
<protein>
    <submittedName>
        <fullName evidence="2">Uncharacterized protein</fullName>
    </submittedName>
</protein>
<dbReference type="AlphaFoldDB" id="A0A1Y0B3A0"/>
<evidence type="ECO:0000256" key="1">
    <source>
        <dbReference type="SAM" id="MobiDB-lite"/>
    </source>
</evidence>